<dbReference type="EMBL" id="FNQN01000001">
    <property type="protein sequence ID" value="SDZ73523.1"/>
    <property type="molecule type" value="Genomic_DNA"/>
</dbReference>
<sequence>MSRWLKITLIAVAVIFGLLLSTMAIVPWQVKKQGQSWIAENTSRNLVIEKVSFNPFTLTLEINGTKLTEQNSGQSFVTFSKLLLSGSLQSIFRQAIVLDRVELDNPFINVELLGKQEFNFSDFTRLGSDNPEPVTTEPKEPLHFSFNNIILTNGKIDFTDKTTEKESQHQIRELTVTVPFVGNIPYLTDDYVEPMLRMLLNGAEVKAQGKLKPFQDSLETKLYLTLDHVDLAFYAFHSPVPLPIEVKQGILDGEIDLSYQISAAEQPRLMLGGELALSDIDLRELDGRELFRMPTMILDLDWANLFTQDFNLVSLDIIDPELYIDRDQSGRWNFQRIIPAQHAVVAEEPKKGEAQSLPLLTIESLALIDAKVHYRDAFVPGGFAEEISAINLNLDHVSTHAGQLTATSLKFKTGRDFITEISGDLGINPVMAAMDLRAENLPLKPYYPYLEELFTAPIEGTFSLTGQVFYSADGNIQVQQGNVNLRNLRVPFTDTDQFTLANFRINNSSFDLQQQLINLGAIELDQGEIKATRLADGSLSPQQLLRAQPEKKAAVDTDNEIGAPWNIHVASVDLTKFNLLLTDQSLVKQPHIDIPDFNFHAENLSYPAAEKSPFTLSAQVGKAGKIQISGAAVHTPLQLQAQTTMSAFPLVLLNDFVPENLNLSLKDGRFYSTLAIKLEQQPDKLSGSFSGKLNIEDFDLRDPIGSGELLAWENLTFAGIKGEISPFSLHMTDVVLNDYLANIQITPEGQVNLSSLTTAQTTTATKEPDNNSSAETVAIEEKGLSEPPPDISIDALTLQGGTVSFIDRHLPETFSTTMYKLGGRVTGLSSAEEMQADVDLRGQLENHSPLTISGKINPLSRDLYTDLTFSFQEIDLTPMTPYSGTYLGYVIDRGKLYLDLNYQIEHQKIAATNKVMIDQFTFGDTVQSEKATSLPVAFAISLLKDSNGEIHLDIPVSGDMNDPNFSISGVIFTVLRNLLVKAATSPFSLLAATLGGDEDFTAISFAPGIATLDDKQQGKLKSLADMLAQRPALILEISAFADKKLDPEGYRQEQLRQMLVRTKQQKLAEEGSTLGTQEEIVISDAEYPDILLAVYEAAEFPRPRNFIGMLKKLPVPEMEKLLLANIIVDEEQLEELAKMRAMVVRDALVAANEEIKPRLFLKKEDIYQAPKDGPISRVEFNISSK</sequence>
<protein>
    <recommendedName>
        <fullName evidence="3">AsmA family protein</fullName>
    </recommendedName>
</protein>
<name>A0A1H3VFF7_9BACT</name>
<dbReference type="GO" id="GO:0005886">
    <property type="term" value="C:plasma membrane"/>
    <property type="evidence" value="ECO:0007669"/>
    <property type="project" value="TreeGrafter"/>
</dbReference>
<dbReference type="AlphaFoldDB" id="A0A1H3VFF7"/>
<dbReference type="Pfam" id="PF05359">
    <property type="entry name" value="DUF748"/>
    <property type="match status" value="2"/>
</dbReference>
<reference evidence="1 2" key="1">
    <citation type="submission" date="2016-10" db="EMBL/GenBank/DDBJ databases">
        <authorList>
            <person name="de Groot N.N."/>
        </authorList>
    </citation>
    <scope>NUCLEOTIDE SEQUENCE [LARGE SCALE GENOMIC DNA]</scope>
    <source>
        <strain evidence="1 2">DSM 7343</strain>
    </source>
</reference>
<dbReference type="GO" id="GO:0090313">
    <property type="term" value="P:regulation of protein targeting to membrane"/>
    <property type="evidence" value="ECO:0007669"/>
    <property type="project" value="TreeGrafter"/>
</dbReference>
<evidence type="ECO:0000313" key="1">
    <source>
        <dbReference type="EMBL" id="SDZ73523.1"/>
    </source>
</evidence>
<dbReference type="InterPro" id="IPR052894">
    <property type="entry name" value="AsmA-related"/>
</dbReference>
<dbReference type="Proteomes" id="UP000199409">
    <property type="component" value="Unassembled WGS sequence"/>
</dbReference>
<organism evidence="1 2">
    <name type="scientific">Desulfuromusa kysingii</name>
    <dbReference type="NCBI Taxonomy" id="37625"/>
    <lineage>
        <taxon>Bacteria</taxon>
        <taxon>Pseudomonadati</taxon>
        <taxon>Thermodesulfobacteriota</taxon>
        <taxon>Desulfuromonadia</taxon>
        <taxon>Desulfuromonadales</taxon>
        <taxon>Geopsychrobacteraceae</taxon>
        <taxon>Desulfuromusa</taxon>
    </lineage>
</organism>
<dbReference type="STRING" id="37625.SAMN05660420_00008"/>
<dbReference type="InterPro" id="IPR008023">
    <property type="entry name" value="DUF748"/>
</dbReference>
<proteinExistence type="predicted"/>
<dbReference type="PANTHER" id="PTHR30441:SF8">
    <property type="entry name" value="DUF748 DOMAIN-CONTAINING PROTEIN"/>
    <property type="match status" value="1"/>
</dbReference>
<evidence type="ECO:0008006" key="3">
    <source>
        <dbReference type="Google" id="ProtNLM"/>
    </source>
</evidence>
<accession>A0A1H3VFF7</accession>
<dbReference type="RefSeq" id="WP_175498218.1">
    <property type="nucleotide sequence ID" value="NZ_FNQN01000001.1"/>
</dbReference>
<dbReference type="PANTHER" id="PTHR30441">
    <property type="entry name" value="DUF748 DOMAIN-CONTAINING PROTEIN"/>
    <property type="match status" value="1"/>
</dbReference>
<gene>
    <name evidence="1" type="ORF">SAMN05660420_00008</name>
</gene>
<keyword evidence="2" id="KW-1185">Reference proteome</keyword>
<evidence type="ECO:0000313" key="2">
    <source>
        <dbReference type="Proteomes" id="UP000199409"/>
    </source>
</evidence>